<feature type="domain" description="Glycosyltransferase 2-like" evidence="1">
    <location>
        <begin position="327"/>
        <end position="488"/>
    </location>
</feature>
<dbReference type="AlphaFoldDB" id="A0A1V2N975"/>
<sequence length="624" mass="72261">MYQIKKNIKLLFKKIKSQVFCRSKPGHITFEKFEQQYNSWSATFHDLSPESKTNILADLLRWEKKPIISIVMPVYKVKQEWLKMAIESVRNQIYPHWELCIAEDCAGNADNVLLLKKYANMDPRIKVVFRTTTGHISASSNSASRLVTSDWIALLDHDDILHPTALYYVAENINANPNAELLYSDEDKINENNTIRSNPYFKYDFNIDLFYSHNMFSHLGVYKTTTFRKVGGFRKGFEGSQDYDLVLRFLQHIDLSQIIHIPRVLYHWRIHDSSTAKTINNKSYATEAAERALNDYFKRHGIKAEAKSTIYGYYTNYQLPNPKPLISIIIPVHNQYAPLKKCLANLYHKTSYPNFEVIVVDNNSTDSHTLSFLQKIQKDYQRLSVIVDETQPFNFSKIMNNAVPHAKGQYLCFLNDSTKVITDHWLLEMLKIAAQPKVGAVGTRLWYLTPKIFFKKPKKRLQHGGIIMGVDGIASNKNKNHTENNTIPNCQFFAMHLMHSVSAVTSACMLVSKKCFVEINGFDDKNTPVAFSDVDFCLRAIEAGYRNVFTPFADLYQYESATREYDSLNIEFKQVCQYMTKRWGKIIKNDPCYNPNLNILSEGNHNLAYPPRLKHFYNPHKIKQ</sequence>
<dbReference type="Gene3D" id="3.90.550.10">
    <property type="entry name" value="Spore Coat Polysaccharide Biosynthesis Protein SpsA, Chain A"/>
    <property type="match status" value="2"/>
</dbReference>
<organism evidence="2 3">
    <name type="scientific">Candidatus Liberibacter solanacearum</name>
    <dbReference type="NCBI Taxonomy" id="556287"/>
    <lineage>
        <taxon>Bacteria</taxon>
        <taxon>Pseudomonadati</taxon>
        <taxon>Pseudomonadota</taxon>
        <taxon>Alphaproteobacteria</taxon>
        <taxon>Hyphomicrobiales</taxon>
        <taxon>Rhizobiaceae</taxon>
        <taxon>Liberibacter</taxon>
    </lineage>
</organism>
<dbReference type="GO" id="GO:0016740">
    <property type="term" value="F:transferase activity"/>
    <property type="evidence" value="ECO:0007669"/>
    <property type="project" value="UniProtKB-KW"/>
</dbReference>
<evidence type="ECO:0000313" key="3">
    <source>
        <dbReference type="Proteomes" id="UP000189542"/>
    </source>
</evidence>
<dbReference type="OrthoDB" id="9783791at2"/>
<dbReference type="EMBL" id="LVWB01000002">
    <property type="protein sequence ID" value="ONI60248.1"/>
    <property type="molecule type" value="Genomic_DNA"/>
</dbReference>
<gene>
    <name evidence="2" type="ORF">AYO25_00020</name>
</gene>
<proteinExistence type="predicted"/>
<reference evidence="2 3" key="1">
    <citation type="journal article" date="2017" name="PLoS ONE">
        <title>Genomic sequence of 'Candidatus Liberibacter solanacearum' haplotype C and its comparison with haplotype A and B genomes.</title>
        <authorList>
            <person name="Wang J."/>
            <person name="Haapalainen M."/>
            <person name="Schott T."/>
            <person name="Thompson S.M."/>
            <person name="Smith G.R."/>
            <person name="Nissinen A.I."/>
            <person name="Pirhonen M."/>
        </authorList>
    </citation>
    <scope>NUCLEOTIDE SEQUENCE [LARGE SCALE GENOMIC DNA]</scope>
    <source>
        <strain evidence="2 3">FIN111</strain>
    </source>
</reference>
<protein>
    <submittedName>
        <fullName evidence="2">Glycosyl transferase</fullName>
    </submittedName>
</protein>
<dbReference type="PANTHER" id="PTHR43685:SF2">
    <property type="entry name" value="GLYCOSYLTRANSFERASE 2-LIKE DOMAIN-CONTAINING PROTEIN"/>
    <property type="match status" value="1"/>
</dbReference>
<dbReference type="InterPro" id="IPR001173">
    <property type="entry name" value="Glyco_trans_2-like"/>
</dbReference>
<dbReference type="InterPro" id="IPR050834">
    <property type="entry name" value="Glycosyltransf_2"/>
</dbReference>
<feature type="domain" description="Glycosyltransferase 2-like" evidence="1">
    <location>
        <begin position="69"/>
        <end position="218"/>
    </location>
</feature>
<dbReference type="RefSeq" id="WP_076969797.1">
    <property type="nucleotide sequence ID" value="NZ_LWEB01000003.1"/>
</dbReference>
<evidence type="ECO:0000259" key="1">
    <source>
        <dbReference type="Pfam" id="PF00535"/>
    </source>
</evidence>
<dbReference type="SUPFAM" id="SSF53448">
    <property type="entry name" value="Nucleotide-diphospho-sugar transferases"/>
    <property type="match status" value="2"/>
</dbReference>
<dbReference type="PANTHER" id="PTHR43685">
    <property type="entry name" value="GLYCOSYLTRANSFERASE"/>
    <property type="match status" value="1"/>
</dbReference>
<accession>A0A1V2N975</accession>
<dbReference type="InterPro" id="IPR029044">
    <property type="entry name" value="Nucleotide-diphossugar_trans"/>
</dbReference>
<dbReference type="Pfam" id="PF00535">
    <property type="entry name" value="Glycos_transf_2"/>
    <property type="match status" value="2"/>
</dbReference>
<keyword evidence="2" id="KW-0808">Transferase</keyword>
<dbReference type="Proteomes" id="UP000189542">
    <property type="component" value="Unassembled WGS sequence"/>
</dbReference>
<evidence type="ECO:0000313" key="2">
    <source>
        <dbReference type="EMBL" id="ONI60248.1"/>
    </source>
</evidence>
<comment type="caution">
    <text evidence="2">The sequence shown here is derived from an EMBL/GenBank/DDBJ whole genome shotgun (WGS) entry which is preliminary data.</text>
</comment>
<name>A0A1V2N975_9HYPH</name>
<dbReference type="CDD" id="cd04184">
    <property type="entry name" value="GT2_RfbC_Mx_like"/>
    <property type="match status" value="1"/>
</dbReference>